<dbReference type="InterPro" id="IPR016047">
    <property type="entry name" value="M23ase_b-sheet_dom"/>
</dbReference>
<dbReference type="Pfam" id="PF01476">
    <property type="entry name" value="LysM"/>
    <property type="match status" value="1"/>
</dbReference>
<dbReference type="PANTHER" id="PTHR21666:SF290">
    <property type="entry name" value="PEPTIDASE M23 DOMAIN PROTEIN"/>
    <property type="match status" value="1"/>
</dbReference>
<protein>
    <submittedName>
        <fullName evidence="2">LysM peptidoglycan-binding domain-containing M23 family metallopeptidase</fullName>
    </submittedName>
</protein>
<dbReference type="InterPro" id="IPR018392">
    <property type="entry name" value="LysM"/>
</dbReference>
<sequence>MSKTFLLFKVAFFFLKIICVFSYPEIKSFSRKDPIFSDLKIKILKYNKKQHIPLFFYLYKVKKGDTFFKIANKINGWQSSIATVNLLDSPIVSVGQEILIPSKKGVFVFDSKDYRFNNLLLATRDLTKAEKVKVKRNDRVYEFYFFDFVKNPDFGFFSGTELLFFLNANFIFPLKKFIVSSDFGFRNDPFTGNKSFHTGIDLAAPMNTEVYSSSSGIVIKVEYNDLYGNFVVVGHKNNIKSLYGHLNSYSVKIGDFVKSGELLGRVGQTGRSTGPHLHFEILKKNVPINPLGVLKKS</sequence>
<keyword evidence="3" id="KW-1185">Reference proteome</keyword>
<dbReference type="CDD" id="cd00118">
    <property type="entry name" value="LysM"/>
    <property type="match status" value="1"/>
</dbReference>
<dbReference type="PANTHER" id="PTHR21666">
    <property type="entry name" value="PEPTIDASE-RELATED"/>
    <property type="match status" value="1"/>
</dbReference>
<organism evidence="2 3">
    <name type="scientific">Borreliella americana</name>
    <dbReference type="NCBI Taxonomy" id="478807"/>
    <lineage>
        <taxon>Bacteria</taxon>
        <taxon>Pseudomonadati</taxon>
        <taxon>Spirochaetota</taxon>
        <taxon>Spirochaetia</taxon>
        <taxon>Spirochaetales</taxon>
        <taxon>Borreliaceae</taxon>
        <taxon>Borreliella</taxon>
    </lineage>
</organism>
<evidence type="ECO:0000313" key="3">
    <source>
        <dbReference type="Proteomes" id="UP001305925"/>
    </source>
</evidence>
<evidence type="ECO:0000313" key="2">
    <source>
        <dbReference type="EMBL" id="WNY64364.1"/>
    </source>
</evidence>
<accession>A0ABZ0CJ55</accession>
<feature type="domain" description="LysM" evidence="1">
    <location>
        <begin position="57"/>
        <end position="100"/>
    </location>
</feature>
<dbReference type="CDD" id="cd12797">
    <property type="entry name" value="M23_peptidase"/>
    <property type="match status" value="1"/>
</dbReference>
<dbReference type="InterPro" id="IPR050570">
    <property type="entry name" value="Cell_wall_metabolism_enzyme"/>
</dbReference>
<dbReference type="SUPFAM" id="SSF51261">
    <property type="entry name" value="Duplicated hybrid motif"/>
    <property type="match status" value="1"/>
</dbReference>
<gene>
    <name evidence="2" type="ORF">QIA00_03835</name>
</gene>
<proteinExistence type="predicted"/>
<dbReference type="Gene3D" id="3.10.350.10">
    <property type="entry name" value="LysM domain"/>
    <property type="match status" value="1"/>
</dbReference>
<dbReference type="Gene3D" id="2.70.70.10">
    <property type="entry name" value="Glucose Permease (Domain IIA)"/>
    <property type="match status" value="1"/>
</dbReference>
<dbReference type="InterPro" id="IPR011055">
    <property type="entry name" value="Dup_hybrid_motif"/>
</dbReference>
<dbReference type="Pfam" id="PF01551">
    <property type="entry name" value="Peptidase_M23"/>
    <property type="match status" value="1"/>
</dbReference>
<dbReference type="PROSITE" id="PS51782">
    <property type="entry name" value="LYSM"/>
    <property type="match status" value="1"/>
</dbReference>
<dbReference type="RefSeq" id="WP_316257555.1">
    <property type="nucleotide sequence ID" value="NZ_CP132449.1"/>
</dbReference>
<name>A0ABZ0CJ55_9SPIR</name>
<dbReference type="Proteomes" id="UP001305925">
    <property type="component" value="Chromosome"/>
</dbReference>
<dbReference type="SMART" id="SM00257">
    <property type="entry name" value="LysM"/>
    <property type="match status" value="1"/>
</dbReference>
<dbReference type="InterPro" id="IPR036779">
    <property type="entry name" value="LysM_dom_sf"/>
</dbReference>
<evidence type="ECO:0000259" key="1">
    <source>
        <dbReference type="PROSITE" id="PS51782"/>
    </source>
</evidence>
<reference evidence="2" key="1">
    <citation type="submission" date="2023-07" db="EMBL/GenBank/DDBJ databases">
        <title>Genome sequencing of multiple Borrelia sensu lato isolates.</title>
        <authorList>
            <person name="Mongodin E.F."/>
            <person name="Rudenko N."/>
            <person name="Fraser C.M."/>
            <person name="Schutzer S."/>
            <person name="Luft B."/>
            <person name="Morgan R."/>
            <person name="Chastens S."/>
            <person name="Qiu W."/>
        </authorList>
    </citation>
    <scope>NUCLEOTIDE SEQUENCE [LARGE SCALE GENOMIC DNA]</scope>
    <source>
        <strain evidence="2">SCW30h</strain>
    </source>
</reference>
<dbReference type="EMBL" id="CP132449">
    <property type="protein sequence ID" value="WNY64364.1"/>
    <property type="molecule type" value="Genomic_DNA"/>
</dbReference>